<dbReference type="Proteomes" id="UP000306402">
    <property type="component" value="Unassembled WGS sequence"/>
</dbReference>
<protein>
    <recommendedName>
        <fullName evidence="10">MATE family efflux transporter</fullName>
    </recommendedName>
</protein>
<evidence type="ECO:0000256" key="3">
    <source>
        <dbReference type="ARBA" id="ARBA00022475"/>
    </source>
</evidence>
<keyword evidence="4 7" id="KW-0812">Transmembrane</keyword>
<dbReference type="AlphaFoldDB" id="A0A5R9L166"/>
<feature type="transmembrane region" description="Helical" evidence="7">
    <location>
        <begin position="317"/>
        <end position="338"/>
    </location>
</feature>
<dbReference type="GO" id="GO:0015297">
    <property type="term" value="F:antiporter activity"/>
    <property type="evidence" value="ECO:0007669"/>
    <property type="project" value="InterPro"/>
</dbReference>
<evidence type="ECO:0008006" key="10">
    <source>
        <dbReference type="Google" id="ProtNLM"/>
    </source>
</evidence>
<dbReference type="InterPro" id="IPR002528">
    <property type="entry name" value="MATE_fam"/>
</dbReference>
<dbReference type="Pfam" id="PF01554">
    <property type="entry name" value="MatE"/>
    <property type="match status" value="2"/>
</dbReference>
<feature type="transmembrane region" description="Helical" evidence="7">
    <location>
        <begin position="99"/>
        <end position="120"/>
    </location>
</feature>
<dbReference type="InterPro" id="IPR048279">
    <property type="entry name" value="MdtK-like"/>
</dbReference>
<dbReference type="PIRSF" id="PIRSF006603">
    <property type="entry name" value="DinF"/>
    <property type="match status" value="1"/>
</dbReference>
<keyword evidence="6 7" id="KW-0472">Membrane</keyword>
<feature type="transmembrane region" description="Helical" evidence="7">
    <location>
        <begin position="420"/>
        <end position="442"/>
    </location>
</feature>
<feature type="transmembrane region" description="Helical" evidence="7">
    <location>
        <begin position="53"/>
        <end position="78"/>
    </location>
</feature>
<evidence type="ECO:0000313" key="9">
    <source>
        <dbReference type="Proteomes" id="UP000306402"/>
    </source>
</evidence>
<gene>
    <name evidence="8" type="ORF">FEN17_00455</name>
</gene>
<evidence type="ECO:0000256" key="7">
    <source>
        <dbReference type="SAM" id="Phobius"/>
    </source>
</evidence>
<reference evidence="8 9" key="1">
    <citation type="submission" date="2019-05" db="EMBL/GenBank/DDBJ databases">
        <authorList>
            <person name="Qu J.-H."/>
        </authorList>
    </citation>
    <scope>NUCLEOTIDE SEQUENCE [LARGE SCALE GENOMIC DNA]</scope>
    <source>
        <strain evidence="8 9">T17</strain>
    </source>
</reference>
<keyword evidence="5 7" id="KW-1133">Transmembrane helix</keyword>
<evidence type="ECO:0000256" key="1">
    <source>
        <dbReference type="ARBA" id="ARBA00004651"/>
    </source>
</evidence>
<feature type="transmembrane region" description="Helical" evidence="7">
    <location>
        <begin position="240"/>
        <end position="261"/>
    </location>
</feature>
<evidence type="ECO:0000256" key="4">
    <source>
        <dbReference type="ARBA" id="ARBA00022692"/>
    </source>
</evidence>
<dbReference type="PANTHER" id="PTHR43823:SF3">
    <property type="entry name" value="MULTIDRUG EXPORT PROTEIN MEPA"/>
    <property type="match status" value="1"/>
</dbReference>
<proteinExistence type="predicted"/>
<feature type="transmembrane region" description="Helical" evidence="7">
    <location>
        <begin position="196"/>
        <end position="214"/>
    </location>
</feature>
<feature type="transmembrane region" description="Helical" evidence="7">
    <location>
        <begin position="364"/>
        <end position="382"/>
    </location>
</feature>
<keyword evidence="3" id="KW-1003">Cell membrane</keyword>
<feature type="transmembrane region" description="Helical" evidence="7">
    <location>
        <begin position="389"/>
        <end position="414"/>
    </location>
</feature>
<dbReference type="InterPro" id="IPR051327">
    <property type="entry name" value="MATE_MepA_subfamily"/>
</dbReference>
<sequence>MNASNPLSTAPIKSLFFKYYIPTLTSIASVLLHQVVNGLILSRQVGKEGIAAVGLYGSVLMVFTALNLPILIGGGILIGKNIGAGNYQKAQQVFRFATTIGLVLGFMAVLLAPFIVTPIARFLAGNENTEIIKSTSDYMFWQFMGLPFFCIRIFWGNFVANDNAPKASRNAAVLAVVINLLLDFLLIIVFPFGVTGASIATTLAIFGGALYLFFHIKKGQGHLTLNGFRLTIRLQEWRELLNLGLPSFASEIAFSTGLLVINRSVVPYGQSAVAAFGIINYMSFIFIRLFTSAMIASLTIISFNMGAKLPGRVLETLHFGLGFTLILGFVVTGVGFAIPDLLVSLFSGDEPEAFQREAGHALKIYFLLFLATGPNFILAAYFQSIGKSVVSILINISKGGVLIAFFAFLLPRWFGLDGIWLARGLAEIGTLLLVAMFSVLNWKKYYVETAI</sequence>
<evidence type="ECO:0000256" key="6">
    <source>
        <dbReference type="ARBA" id="ARBA00023136"/>
    </source>
</evidence>
<organism evidence="8 9">
    <name type="scientific">Dyadobacter luticola</name>
    <dbReference type="NCBI Taxonomy" id="1979387"/>
    <lineage>
        <taxon>Bacteria</taxon>
        <taxon>Pseudomonadati</taxon>
        <taxon>Bacteroidota</taxon>
        <taxon>Cytophagia</taxon>
        <taxon>Cytophagales</taxon>
        <taxon>Spirosomataceae</taxon>
        <taxon>Dyadobacter</taxon>
    </lineage>
</organism>
<dbReference type="EMBL" id="VCEJ01000002">
    <property type="protein sequence ID" value="TLV02148.1"/>
    <property type="molecule type" value="Genomic_DNA"/>
</dbReference>
<feature type="transmembrane region" description="Helical" evidence="7">
    <location>
        <begin position="281"/>
        <end position="305"/>
    </location>
</feature>
<feature type="transmembrane region" description="Helical" evidence="7">
    <location>
        <begin position="140"/>
        <end position="159"/>
    </location>
</feature>
<keyword evidence="2" id="KW-0813">Transport</keyword>
<feature type="transmembrane region" description="Helical" evidence="7">
    <location>
        <begin position="171"/>
        <end position="190"/>
    </location>
</feature>
<evidence type="ECO:0000313" key="8">
    <source>
        <dbReference type="EMBL" id="TLV02148.1"/>
    </source>
</evidence>
<evidence type="ECO:0000256" key="5">
    <source>
        <dbReference type="ARBA" id="ARBA00022989"/>
    </source>
</evidence>
<name>A0A5R9L166_9BACT</name>
<comment type="caution">
    <text evidence="8">The sequence shown here is derived from an EMBL/GenBank/DDBJ whole genome shotgun (WGS) entry which is preliminary data.</text>
</comment>
<keyword evidence="9" id="KW-1185">Reference proteome</keyword>
<dbReference type="OrthoDB" id="9811110at2"/>
<accession>A0A5R9L166</accession>
<comment type="subcellular location">
    <subcellularLocation>
        <location evidence="1">Cell membrane</location>
        <topology evidence="1">Multi-pass membrane protein</topology>
    </subcellularLocation>
</comment>
<dbReference type="GO" id="GO:0005886">
    <property type="term" value="C:plasma membrane"/>
    <property type="evidence" value="ECO:0007669"/>
    <property type="project" value="UniProtKB-SubCell"/>
</dbReference>
<dbReference type="PANTHER" id="PTHR43823">
    <property type="entry name" value="SPORULATION PROTEIN YKVU"/>
    <property type="match status" value="1"/>
</dbReference>
<feature type="transmembrane region" description="Helical" evidence="7">
    <location>
        <begin position="20"/>
        <end position="41"/>
    </location>
</feature>
<evidence type="ECO:0000256" key="2">
    <source>
        <dbReference type="ARBA" id="ARBA00022448"/>
    </source>
</evidence>
<dbReference type="RefSeq" id="WP_138363357.1">
    <property type="nucleotide sequence ID" value="NZ_VCEJ01000002.1"/>
</dbReference>
<dbReference type="GO" id="GO:0042910">
    <property type="term" value="F:xenobiotic transmembrane transporter activity"/>
    <property type="evidence" value="ECO:0007669"/>
    <property type="project" value="InterPro"/>
</dbReference>